<evidence type="ECO:0000256" key="10">
    <source>
        <dbReference type="ARBA" id="ARBA00048247"/>
    </source>
</evidence>
<evidence type="ECO:0000313" key="15">
    <source>
        <dbReference type="Proteomes" id="UP000075321"/>
    </source>
</evidence>
<evidence type="ECO:0000313" key="14">
    <source>
        <dbReference type="EMBL" id="KYH25977.1"/>
    </source>
</evidence>
<dbReference type="Proteomes" id="UP000075321">
    <property type="component" value="Unassembled WGS sequence"/>
</dbReference>
<gene>
    <name evidence="14" type="primary">glmU_2</name>
    <name evidence="14" type="ORF">HAPAU_10670</name>
</gene>
<dbReference type="SUPFAM" id="SSF51161">
    <property type="entry name" value="Trimeric LpxA-like enzymes"/>
    <property type="match status" value="1"/>
</dbReference>
<keyword evidence="8" id="KW-0511">Multifunctional enzyme</keyword>
<keyword evidence="6" id="KW-0808">Transferase</keyword>
<evidence type="ECO:0000256" key="4">
    <source>
        <dbReference type="ARBA" id="ARBA00012457"/>
    </source>
</evidence>
<evidence type="ECO:0000256" key="8">
    <source>
        <dbReference type="ARBA" id="ARBA00023268"/>
    </source>
</evidence>
<organism evidence="14 15">
    <name type="scientific">Halalkalicoccus paucihalophilus</name>
    <dbReference type="NCBI Taxonomy" id="1008153"/>
    <lineage>
        <taxon>Archaea</taxon>
        <taxon>Methanobacteriati</taxon>
        <taxon>Methanobacteriota</taxon>
        <taxon>Stenosarchaea group</taxon>
        <taxon>Halobacteria</taxon>
        <taxon>Halobacteriales</taxon>
        <taxon>Halococcaceae</taxon>
        <taxon>Halalkalicoccus</taxon>
    </lineage>
</organism>
<evidence type="ECO:0000256" key="5">
    <source>
        <dbReference type="ARBA" id="ARBA00013414"/>
    </source>
</evidence>
<keyword evidence="15" id="KW-1185">Reference proteome</keyword>
<feature type="domain" description="Mannose-1-phosphate guanyltransferase C-terminal" evidence="13">
    <location>
        <begin position="259"/>
        <end position="329"/>
    </location>
</feature>
<comment type="catalytic activity">
    <reaction evidence="11">
        <text>N-acetyl-alpha-D-glucosamine 1-phosphate + UTP + H(+) = UDP-N-acetyl-alpha-D-glucosamine + diphosphate</text>
        <dbReference type="Rhea" id="RHEA:13509"/>
        <dbReference type="ChEBI" id="CHEBI:15378"/>
        <dbReference type="ChEBI" id="CHEBI:33019"/>
        <dbReference type="ChEBI" id="CHEBI:46398"/>
        <dbReference type="ChEBI" id="CHEBI:57705"/>
        <dbReference type="ChEBI" id="CHEBI:57776"/>
        <dbReference type="EC" id="2.7.7.23"/>
    </reaction>
</comment>
<dbReference type="Pfam" id="PF25087">
    <property type="entry name" value="GMPPB_C"/>
    <property type="match status" value="1"/>
</dbReference>
<dbReference type="GO" id="GO:0003977">
    <property type="term" value="F:UDP-N-acetylglucosamine diphosphorylase activity"/>
    <property type="evidence" value="ECO:0007669"/>
    <property type="project" value="UniProtKB-EC"/>
</dbReference>
<dbReference type="GO" id="GO:0019134">
    <property type="term" value="F:glucosamine-1-phosphate N-acetyltransferase activity"/>
    <property type="evidence" value="ECO:0007669"/>
    <property type="project" value="UniProtKB-EC"/>
</dbReference>
<evidence type="ECO:0000256" key="3">
    <source>
        <dbReference type="ARBA" id="ARBA00012225"/>
    </source>
</evidence>
<keyword evidence="7" id="KW-0548">Nucleotidyltransferase</keyword>
<protein>
    <recommendedName>
        <fullName evidence="5">Bifunctional protein GlmU</fullName>
        <ecNumber evidence="3">2.3.1.157</ecNumber>
        <ecNumber evidence="4">2.7.7.23</ecNumber>
    </recommendedName>
</protein>
<dbReference type="OrthoDB" id="15372at2157"/>
<dbReference type="SUPFAM" id="SSF53448">
    <property type="entry name" value="Nucleotide-diphospho-sugar transferases"/>
    <property type="match status" value="1"/>
</dbReference>
<proteinExistence type="predicted"/>
<evidence type="ECO:0000259" key="12">
    <source>
        <dbReference type="Pfam" id="PF00483"/>
    </source>
</evidence>
<dbReference type="CDD" id="cd04181">
    <property type="entry name" value="NTP_transferase"/>
    <property type="match status" value="1"/>
</dbReference>
<dbReference type="Gene3D" id="3.90.550.10">
    <property type="entry name" value="Spore Coat Polysaccharide Biosynthesis Protein SpsA, Chain A"/>
    <property type="match status" value="1"/>
</dbReference>
<comment type="caution">
    <text evidence="14">The sequence shown here is derived from an EMBL/GenBank/DDBJ whole genome shotgun (WGS) entry which is preliminary data.</text>
</comment>
<feature type="domain" description="Nucleotidyl transferase" evidence="12">
    <location>
        <begin position="6"/>
        <end position="232"/>
    </location>
</feature>
<reference evidence="14 15" key="1">
    <citation type="submission" date="2016-02" db="EMBL/GenBank/DDBJ databases">
        <title>Genome sequence of Halalkalicoccus paucihalophilus DSM 24557.</title>
        <authorList>
            <person name="Poehlein A."/>
            <person name="Daniel R."/>
        </authorList>
    </citation>
    <scope>NUCLEOTIDE SEQUENCE [LARGE SCALE GENOMIC DNA]</scope>
    <source>
        <strain evidence="14 15">DSM 24557</strain>
    </source>
</reference>
<evidence type="ECO:0000256" key="9">
    <source>
        <dbReference type="ARBA" id="ARBA00023315"/>
    </source>
</evidence>
<evidence type="ECO:0000256" key="1">
    <source>
        <dbReference type="ARBA" id="ARBA00005166"/>
    </source>
</evidence>
<keyword evidence="9" id="KW-0012">Acyltransferase</keyword>
<dbReference type="EMBL" id="LTAZ01000004">
    <property type="protein sequence ID" value="KYH25977.1"/>
    <property type="molecule type" value="Genomic_DNA"/>
</dbReference>
<accession>A0A151AF18</accession>
<dbReference type="AlphaFoldDB" id="A0A151AF18"/>
<name>A0A151AF18_9EURY</name>
<dbReference type="PANTHER" id="PTHR43584:SF8">
    <property type="entry name" value="N-ACETYLMURAMATE ALPHA-1-PHOSPHATE URIDYLYLTRANSFERASE"/>
    <property type="match status" value="1"/>
</dbReference>
<comment type="pathway">
    <text evidence="1">Nucleotide-sugar biosynthesis; UDP-N-acetyl-alpha-D-glucosamine biosynthesis; N-acetyl-alpha-D-glucosamine 1-phosphate from alpha-D-glucosamine 6-phosphate (route II): step 2/2.</text>
</comment>
<comment type="catalytic activity">
    <reaction evidence="10">
        <text>alpha-D-glucosamine 1-phosphate + acetyl-CoA = N-acetyl-alpha-D-glucosamine 1-phosphate + CoA + H(+)</text>
        <dbReference type="Rhea" id="RHEA:13725"/>
        <dbReference type="ChEBI" id="CHEBI:15378"/>
        <dbReference type="ChEBI" id="CHEBI:57287"/>
        <dbReference type="ChEBI" id="CHEBI:57288"/>
        <dbReference type="ChEBI" id="CHEBI:57776"/>
        <dbReference type="ChEBI" id="CHEBI:58516"/>
        <dbReference type="EC" id="2.3.1.157"/>
    </reaction>
</comment>
<dbReference type="PATRIC" id="fig|1008153.3.peg.1070"/>
<dbReference type="EC" id="2.3.1.157" evidence="3"/>
<dbReference type="InterPro" id="IPR050065">
    <property type="entry name" value="GlmU-like"/>
</dbReference>
<comment type="pathway">
    <text evidence="2">Nucleotide-sugar biosynthesis; UDP-N-acetyl-alpha-D-glucosamine biosynthesis; UDP-N-acetyl-alpha-D-glucosamine from N-acetyl-alpha-D-glucosamine 1-phosphate: step 1/1.</text>
</comment>
<evidence type="ECO:0000256" key="2">
    <source>
        <dbReference type="ARBA" id="ARBA00005208"/>
    </source>
</evidence>
<evidence type="ECO:0000256" key="7">
    <source>
        <dbReference type="ARBA" id="ARBA00022695"/>
    </source>
</evidence>
<sequence>MDSLPAVVLAAGEGKRLRPLTHHRPKPMLPAANKPILAYVFDGLIEAGVSDITVVVGYGRSRVQDHFGPTYRNVPLTYVVQEKQLGSGHALLSVEDRFDGPFLVVYGDQILDSRIIGDVIEATGEGAVTLGVLDHNRVEHYGGVIMDNGRVVDLVERPTDERKYRLNAGVYGLNPRIFEAIRNAEPRDGEHSLIDALSWLVDTEAEVRGTLTEGLWVDATYPWDLLEVTRDLIQAGVVGESREGRIDDTASVHDTAVIRDPVVIGADAEVGPGAVLGPYTCLGENVTVGSGAVVEGSVLDSDTRVEPNATLIECVTGQGVHIGAATTVPGGPGDVRIGNRVFERERLGALFAARAHVGGGATFVPGAMVGPDATVRAGARVEGTIAGETEVR</sequence>
<dbReference type="InterPro" id="IPR005835">
    <property type="entry name" value="NTP_transferase_dom"/>
</dbReference>
<evidence type="ECO:0000256" key="6">
    <source>
        <dbReference type="ARBA" id="ARBA00022679"/>
    </source>
</evidence>
<dbReference type="EC" id="2.7.7.23" evidence="4"/>
<dbReference type="Gene3D" id="2.160.10.10">
    <property type="entry name" value="Hexapeptide repeat proteins"/>
    <property type="match status" value="1"/>
</dbReference>
<dbReference type="RefSeq" id="WP_084383668.1">
    <property type="nucleotide sequence ID" value="NZ_LTAZ01000004.1"/>
</dbReference>
<dbReference type="InterPro" id="IPR029044">
    <property type="entry name" value="Nucleotide-diphossugar_trans"/>
</dbReference>
<evidence type="ECO:0000256" key="11">
    <source>
        <dbReference type="ARBA" id="ARBA00048493"/>
    </source>
</evidence>
<dbReference type="PANTHER" id="PTHR43584">
    <property type="entry name" value="NUCLEOTIDYL TRANSFERASE"/>
    <property type="match status" value="1"/>
</dbReference>
<dbReference type="Pfam" id="PF00483">
    <property type="entry name" value="NTP_transferase"/>
    <property type="match status" value="1"/>
</dbReference>
<evidence type="ECO:0000259" key="13">
    <source>
        <dbReference type="Pfam" id="PF25087"/>
    </source>
</evidence>
<dbReference type="InterPro" id="IPR011004">
    <property type="entry name" value="Trimer_LpxA-like_sf"/>
</dbReference>
<dbReference type="InterPro" id="IPR056729">
    <property type="entry name" value="GMPPB_C"/>
</dbReference>